<accession>A0ABP8L6N3</accession>
<reference evidence="8" key="1">
    <citation type="journal article" date="2019" name="Int. J. Syst. Evol. Microbiol.">
        <title>The Global Catalogue of Microorganisms (GCM) 10K type strain sequencing project: providing services to taxonomists for standard genome sequencing and annotation.</title>
        <authorList>
            <consortium name="The Broad Institute Genomics Platform"/>
            <consortium name="The Broad Institute Genome Sequencing Center for Infectious Disease"/>
            <person name="Wu L."/>
            <person name="Ma J."/>
        </authorList>
    </citation>
    <scope>NUCLEOTIDE SEQUENCE [LARGE SCALE GENOMIC DNA]</scope>
    <source>
        <strain evidence="8">JCM 31890</strain>
    </source>
</reference>
<feature type="compositionally biased region" description="Low complexity" evidence="5">
    <location>
        <begin position="52"/>
        <end position="67"/>
    </location>
</feature>
<dbReference type="Pfam" id="PF03976">
    <property type="entry name" value="PPK2"/>
    <property type="match status" value="1"/>
</dbReference>
<dbReference type="Proteomes" id="UP001501788">
    <property type="component" value="Unassembled WGS sequence"/>
</dbReference>
<evidence type="ECO:0000259" key="6">
    <source>
        <dbReference type="Pfam" id="PF03976"/>
    </source>
</evidence>
<evidence type="ECO:0000256" key="5">
    <source>
        <dbReference type="SAM" id="MobiDB-lite"/>
    </source>
</evidence>
<comment type="subunit">
    <text evidence="4">Homotetramer.</text>
</comment>
<keyword evidence="8" id="KW-1185">Reference proteome</keyword>
<feature type="compositionally biased region" description="Low complexity" evidence="5">
    <location>
        <begin position="1"/>
        <end position="25"/>
    </location>
</feature>
<evidence type="ECO:0000256" key="2">
    <source>
        <dbReference type="ARBA" id="ARBA00022679"/>
    </source>
</evidence>
<comment type="function">
    <text evidence="4">Uses inorganic polyphosphate (polyP) as a donor to convert GDP to GTP or ADP to ATP.</text>
</comment>
<protein>
    <recommendedName>
        <fullName evidence="4">ADP/GDP-polyphosphate phosphotransferase</fullName>
        <ecNumber evidence="4">2.7.4.-</ecNumber>
    </recommendedName>
    <alternativeName>
        <fullName evidence="4">Polyphosphate kinase PPK2</fullName>
    </alternativeName>
</protein>
<feature type="region of interest" description="Disordered" evidence="5">
    <location>
        <begin position="115"/>
        <end position="134"/>
    </location>
</feature>
<gene>
    <name evidence="7" type="primary">ppk2_2</name>
    <name evidence="7" type="ORF">GCM10023090_15900</name>
</gene>
<comment type="caution">
    <text evidence="7">The sequence shown here is derived from an EMBL/GenBank/DDBJ whole genome shotgun (WGS) entry which is preliminary data.</text>
</comment>
<comment type="similarity">
    <text evidence="1 4">Belongs to the polyphosphate kinase 2 (PPK2) family. Class I subfamily.</text>
</comment>
<dbReference type="EMBL" id="BAABEX010000010">
    <property type="protein sequence ID" value="GAA4423570.1"/>
    <property type="molecule type" value="Genomic_DNA"/>
</dbReference>
<sequence length="399" mass="45207">MSARDTAPTPATPAAAALVPTAPAPRRTPRAAERPRRVAQGDTLGLRDSKAVRAAAPREATRAAQGRQRAAVEGLLANAALAPAERATALLTLIEGASEDDRVMLRRLLWADGEAPEDERPTKGHPDDELAPDWRDGGYPYKHLMRRATYEAQKYQLQVELLKLQAWVKETGQRVVILFEGRDAAGKGGTIKRFMEHLNPRGARVVALEKPSEVERGQWYFQRYIQHLPTAGEIVMFDRSWYNRAGVERVMGFCTDAEYHEFMRQAPEFERHLVRSGVHVVKFWFSVSQAEQRRRFKERQVHPLKQWKLSPVDLASLDKWDDYTRAKEAMFFETDTADAPWTVIKSDCKKRARLNAMRYVLHKLPYANKAPEAIGKLDPLIVGRAHVVYERGEKPGALL</sequence>
<dbReference type="InterPro" id="IPR022486">
    <property type="entry name" value="PPK2_PA0141"/>
</dbReference>
<dbReference type="InterPro" id="IPR027417">
    <property type="entry name" value="P-loop_NTPase"/>
</dbReference>
<dbReference type="SUPFAM" id="SSF52540">
    <property type="entry name" value="P-loop containing nucleoside triphosphate hydrolases"/>
    <property type="match status" value="1"/>
</dbReference>
<keyword evidence="3 4" id="KW-0418">Kinase</keyword>
<dbReference type="GO" id="GO:0016301">
    <property type="term" value="F:kinase activity"/>
    <property type="evidence" value="ECO:0007669"/>
    <property type="project" value="UniProtKB-KW"/>
</dbReference>
<feature type="domain" description="Polyphosphate kinase-2-related" evidence="6">
    <location>
        <begin position="147"/>
        <end position="369"/>
    </location>
</feature>
<evidence type="ECO:0000256" key="4">
    <source>
        <dbReference type="RuleBase" id="RU369062"/>
    </source>
</evidence>
<dbReference type="RefSeq" id="WP_345063063.1">
    <property type="nucleotide sequence ID" value="NZ_BAABEX010000010.1"/>
</dbReference>
<dbReference type="Gene3D" id="3.40.50.300">
    <property type="entry name" value="P-loop containing nucleotide triphosphate hydrolases"/>
    <property type="match status" value="1"/>
</dbReference>
<evidence type="ECO:0000313" key="7">
    <source>
        <dbReference type="EMBL" id="GAA4423570.1"/>
    </source>
</evidence>
<organism evidence="7 8">
    <name type="scientific">Acidovorax lacteus</name>
    <dbReference type="NCBI Taxonomy" id="1924988"/>
    <lineage>
        <taxon>Bacteria</taxon>
        <taxon>Pseudomonadati</taxon>
        <taxon>Pseudomonadota</taxon>
        <taxon>Betaproteobacteria</taxon>
        <taxon>Burkholderiales</taxon>
        <taxon>Comamonadaceae</taxon>
        <taxon>Acidovorax</taxon>
    </lineage>
</organism>
<evidence type="ECO:0000256" key="3">
    <source>
        <dbReference type="ARBA" id="ARBA00022777"/>
    </source>
</evidence>
<keyword evidence="2 4" id="KW-0808">Transferase</keyword>
<dbReference type="PANTHER" id="PTHR34383:SF1">
    <property type="entry name" value="ADP-POLYPHOSPHATE PHOSPHOTRANSFERASE"/>
    <property type="match status" value="1"/>
</dbReference>
<name>A0ABP8L6N3_9BURK</name>
<feature type="region of interest" description="Disordered" evidence="5">
    <location>
        <begin position="1"/>
        <end position="67"/>
    </location>
</feature>
<feature type="compositionally biased region" description="Basic and acidic residues" evidence="5">
    <location>
        <begin position="118"/>
        <end position="134"/>
    </location>
</feature>
<dbReference type="EC" id="2.7.4.-" evidence="4"/>
<proteinExistence type="inferred from homology"/>
<evidence type="ECO:0000256" key="1">
    <source>
        <dbReference type="ARBA" id="ARBA00009924"/>
    </source>
</evidence>
<dbReference type="InterPro" id="IPR022488">
    <property type="entry name" value="PPK2-related"/>
</dbReference>
<evidence type="ECO:0000313" key="8">
    <source>
        <dbReference type="Proteomes" id="UP001501788"/>
    </source>
</evidence>
<dbReference type="NCBIfam" id="TIGR03707">
    <property type="entry name" value="PPK2_P_aer"/>
    <property type="match status" value="1"/>
</dbReference>
<dbReference type="PANTHER" id="PTHR34383">
    <property type="entry name" value="POLYPHOSPHATE:AMP PHOSPHOTRANSFERASE-RELATED"/>
    <property type="match status" value="1"/>
</dbReference>